<dbReference type="Proteomes" id="UP000288805">
    <property type="component" value="Unassembled WGS sequence"/>
</dbReference>
<evidence type="ECO:0000313" key="2">
    <source>
        <dbReference type="EMBL" id="RVW71202.1"/>
    </source>
</evidence>
<dbReference type="GO" id="GO:0043531">
    <property type="term" value="F:ADP binding"/>
    <property type="evidence" value="ECO:0007669"/>
    <property type="project" value="InterPro"/>
</dbReference>
<accession>A0A438GG79</accession>
<dbReference type="GO" id="GO:0006952">
    <property type="term" value="P:defense response"/>
    <property type="evidence" value="ECO:0007669"/>
    <property type="project" value="UniProtKB-KW"/>
</dbReference>
<name>A0A438GG79_VITVI</name>
<sequence length="138" mass="15446">MRAGASGSKLIVTTRYKGVVSVTGTCSAYPLQELSYDDCLSLFTRQALGARNLDAYPHLKEVGEEIVKRCKGPWWHVAQPTKSQSMGRYINKQDMGFSGGEKSYSSRSQVKLPSSSFSFEAVFCLLLDISKRLRIRQR</sequence>
<dbReference type="SUPFAM" id="SSF52540">
    <property type="entry name" value="P-loop containing nucleoside triphosphate hydrolases"/>
    <property type="match status" value="1"/>
</dbReference>
<reference evidence="2 3" key="1">
    <citation type="journal article" date="2018" name="PLoS Genet.">
        <title>Population sequencing reveals clonal diversity and ancestral inbreeding in the grapevine cultivar Chardonnay.</title>
        <authorList>
            <person name="Roach M.J."/>
            <person name="Johnson D.L."/>
            <person name="Bohlmann J."/>
            <person name="van Vuuren H.J."/>
            <person name="Jones S.J."/>
            <person name="Pretorius I.S."/>
            <person name="Schmidt S.A."/>
            <person name="Borneman A.R."/>
        </authorList>
    </citation>
    <scope>NUCLEOTIDE SEQUENCE [LARGE SCALE GENOMIC DNA]</scope>
    <source>
        <strain evidence="3">cv. Chardonnay</strain>
        <tissue evidence="2">Leaf</tissue>
    </source>
</reference>
<gene>
    <name evidence="2" type="ORF">CK203_054371</name>
</gene>
<evidence type="ECO:0000313" key="3">
    <source>
        <dbReference type="Proteomes" id="UP000288805"/>
    </source>
</evidence>
<organism evidence="2 3">
    <name type="scientific">Vitis vinifera</name>
    <name type="common">Grape</name>
    <dbReference type="NCBI Taxonomy" id="29760"/>
    <lineage>
        <taxon>Eukaryota</taxon>
        <taxon>Viridiplantae</taxon>
        <taxon>Streptophyta</taxon>
        <taxon>Embryophyta</taxon>
        <taxon>Tracheophyta</taxon>
        <taxon>Spermatophyta</taxon>
        <taxon>Magnoliopsida</taxon>
        <taxon>eudicotyledons</taxon>
        <taxon>Gunneridae</taxon>
        <taxon>Pentapetalae</taxon>
        <taxon>rosids</taxon>
        <taxon>Vitales</taxon>
        <taxon>Vitaceae</taxon>
        <taxon>Viteae</taxon>
        <taxon>Vitis</taxon>
    </lineage>
</organism>
<dbReference type="PANTHER" id="PTHR36766">
    <property type="entry name" value="PLANT BROAD-SPECTRUM MILDEW RESISTANCE PROTEIN RPW8"/>
    <property type="match status" value="1"/>
</dbReference>
<dbReference type="PANTHER" id="PTHR36766:SF51">
    <property type="entry name" value="DISEASE RESISTANCE RPP13-LIKE PROTEIN 1"/>
    <property type="match status" value="1"/>
</dbReference>
<dbReference type="InterPro" id="IPR027417">
    <property type="entry name" value="P-loop_NTPase"/>
</dbReference>
<proteinExistence type="predicted"/>
<dbReference type="EMBL" id="QGNW01000444">
    <property type="protein sequence ID" value="RVW71202.1"/>
    <property type="molecule type" value="Genomic_DNA"/>
</dbReference>
<evidence type="ECO:0000256" key="1">
    <source>
        <dbReference type="ARBA" id="ARBA00022821"/>
    </source>
</evidence>
<keyword evidence="1" id="KW-0611">Plant defense</keyword>
<protein>
    <submittedName>
        <fullName evidence="2">Uncharacterized protein</fullName>
    </submittedName>
</protein>
<dbReference type="AlphaFoldDB" id="A0A438GG79"/>
<comment type="caution">
    <text evidence="2">The sequence shown here is derived from an EMBL/GenBank/DDBJ whole genome shotgun (WGS) entry which is preliminary data.</text>
</comment>